<gene>
    <name evidence="1" type="ORF">CDAR_100301</name>
</gene>
<keyword evidence="2" id="KW-1185">Reference proteome</keyword>
<protein>
    <submittedName>
        <fullName evidence="1">Uncharacterized protein</fullName>
    </submittedName>
</protein>
<name>A0AAV4NN76_9ARAC</name>
<reference evidence="1 2" key="1">
    <citation type="submission" date="2021-06" db="EMBL/GenBank/DDBJ databases">
        <title>Caerostris darwini draft genome.</title>
        <authorList>
            <person name="Kono N."/>
            <person name="Arakawa K."/>
        </authorList>
    </citation>
    <scope>NUCLEOTIDE SEQUENCE [LARGE SCALE GENOMIC DNA]</scope>
</reference>
<accession>A0AAV4NN76</accession>
<evidence type="ECO:0000313" key="1">
    <source>
        <dbReference type="EMBL" id="GIX85181.1"/>
    </source>
</evidence>
<comment type="caution">
    <text evidence="1">The sequence shown here is derived from an EMBL/GenBank/DDBJ whole genome shotgun (WGS) entry which is preliminary data.</text>
</comment>
<sequence length="86" mass="10229">MLKAFRSHVQRSTKSKCKTRCCFTMLGNWQPLKGCFRQRICWVEYRPESRLGFADQVDPVRFRKILWRFVASLLIHPVRAVSRVNS</sequence>
<proteinExistence type="predicted"/>
<dbReference type="Proteomes" id="UP001054837">
    <property type="component" value="Unassembled WGS sequence"/>
</dbReference>
<organism evidence="1 2">
    <name type="scientific">Caerostris darwini</name>
    <dbReference type="NCBI Taxonomy" id="1538125"/>
    <lineage>
        <taxon>Eukaryota</taxon>
        <taxon>Metazoa</taxon>
        <taxon>Ecdysozoa</taxon>
        <taxon>Arthropoda</taxon>
        <taxon>Chelicerata</taxon>
        <taxon>Arachnida</taxon>
        <taxon>Araneae</taxon>
        <taxon>Araneomorphae</taxon>
        <taxon>Entelegynae</taxon>
        <taxon>Araneoidea</taxon>
        <taxon>Araneidae</taxon>
        <taxon>Caerostris</taxon>
    </lineage>
</organism>
<dbReference type="AlphaFoldDB" id="A0AAV4NN76"/>
<dbReference type="EMBL" id="BPLQ01001758">
    <property type="protein sequence ID" value="GIX85181.1"/>
    <property type="molecule type" value="Genomic_DNA"/>
</dbReference>
<evidence type="ECO:0000313" key="2">
    <source>
        <dbReference type="Proteomes" id="UP001054837"/>
    </source>
</evidence>